<evidence type="ECO:0000256" key="1">
    <source>
        <dbReference type="ARBA" id="ARBA00023015"/>
    </source>
</evidence>
<accession>A0A2S5TAL1</accession>
<dbReference type="Gene3D" id="1.10.10.60">
    <property type="entry name" value="Homeodomain-like"/>
    <property type="match status" value="1"/>
</dbReference>
<dbReference type="AlphaFoldDB" id="A0A2S5TAL1"/>
<dbReference type="Pfam" id="PF12833">
    <property type="entry name" value="HTH_18"/>
    <property type="match status" value="1"/>
</dbReference>
<dbReference type="Pfam" id="PF12625">
    <property type="entry name" value="Arabinose_bd"/>
    <property type="match status" value="1"/>
</dbReference>
<protein>
    <recommendedName>
        <fullName evidence="5">HTH araC/xylS-type domain-containing protein</fullName>
    </recommendedName>
</protein>
<dbReference type="GO" id="GO:0003700">
    <property type="term" value="F:DNA-binding transcription factor activity"/>
    <property type="evidence" value="ECO:0007669"/>
    <property type="project" value="InterPro"/>
</dbReference>
<keyword evidence="7" id="KW-1185">Reference proteome</keyword>
<dbReference type="OrthoDB" id="5582699at2"/>
<dbReference type="EMBL" id="PSNW01000016">
    <property type="protein sequence ID" value="PPE72034.1"/>
    <property type="molecule type" value="Genomic_DNA"/>
</dbReference>
<evidence type="ECO:0000313" key="6">
    <source>
        <dbReference type="EMBL" id="PPE72034.1"/>
    </source>
</evidence>
<dbReference type="InterPro" id="IPR009057">
    <property type="entry name" value="Homeodomain-like_sf"/>
</dbReference>
<dbReference type="GO" id="GO:0005829">
    <property type="term" value="C:cytosol"/>
    <property type="evidence" value="ECO:0007669"/>
    <property type="project" value="TreeGrafter"/>
</dbReference>
<dbReference type="PANTHER" id="PTHR47894">
    <property type="entry name" value="HTH-TYPE TRANSCRIPTIONAL REGULATOR GADX"/>
    <property type="match status" value="1"/>
</dbReference>
<dbReference type="SUPFAM" id="SSF46689">
    <property type="entry name" value="Homeodomain-like"/>
    <property type="match status" value="1"/>
</dbReference>
<dbReference type="PANTHER" id="PTHR47894:SF4">
    <property type="entry name" value="HTH-TYPE TRANSCRIPTIONAL REGULATOR GADX"/>
    <property type="match status" value="1"/>
</dbReference>
<gene>
    <name evidence="6" type="ORF">C3942_20265</name>
</gene>
<evidence type="ECO:0000256" key="4">
    <source>
        <dbReference type="SAM" id="MobiDB-lite"/>
    </source>
</evidence>
<dbReference type="RefSeq" id="WP_104232190.1">
    <property type="nucleotide sequence ID" value="NZ_PSNW01000016.1"/>
</dbReference>
<dbReference type="SMART" id="SM00342">
    <property type="entry name" value="HTH_ARAC"/>
    <property type="match status" value="1"/>
</dbReference>
<feature type="domain" description="HTH araC/xylS-type" evidence="5">
    <location>
        <begin position="178"/>
        <end position="276"/>
    </location>
</feature>
<evidence type="ECO:0000256" key="3">
    <source>
        <dbReference type="ARBA" id="ARBA00023163"/>
    </source>
</evidence>
<evidence type="ECO:0000313" key="7">
    <source>
        <dbReference type="Proteomes" id="UP000238220"/>
    </source>
</evidence>
<evidence type="ECO:0000259" key="5">
    <source>
        <dbReference type="PROSITE" id="PS01124"/>
    </source>
</evidence>
<keyword evidence="1" id="KW-0805">Transcription regulation</keyword>
<keyword evidence="2" id="KW-0238">DNA-binding</keyword>
<dbReference type="PROSITE" id="PS01124">
    <property type="entry name" value="HTH_ARAC_FAMILY_2"/>
    <property type="match status" value="1"/>
</dbReference>
<dbReference type="InterPro" id="IPR018060">
    <property type="entry name" value="HTH_AraC"/>
</dbReference>
<feature type="region of interest" description="Disordered" evidence="4">
    <location>
        <begin position="269"/>
        <end position="289"/>
    </location>
</feature>
<sequence>MGSADLPTSFRPLEHGPRQARDLGVLGEAIAMAPHLHAALRSLAAHAQAWMGGLHLCLETLPDDGRRFLLLEPAAGSLAGKAPATEQALATISRTVAAISGGQLRPCEAWFSHEALAPLSSYRAQFGAALRFGQGMDGLVFDPRDLDQPLPGQDAQGYDAAMRRIGQQFPALPPRMGTRVRIIVTHLLAAGGCTHDRVSAALGLHPRTLQRRLREEGESFEAIKDRVRRDVALRHLGQSDVSLVRMTEILGYSETSVLTRSCQRWFSASPRQLRKHQRRRPAQASPCAT</sequence>
<dbReference type="GO" id="GO:0000976">
    <property type="term" value="F:transcription cis-regulatory region binding"/>
    <property type="evidence" value="ECO:0007669"/>
    <property type="project" value="TreeGrafter"/>
</dbReference>
<reference evidence="6 7" key="1">
    <citation type="submission" date="2018-02" db="EMBL/GenBank/DDBJ databases">
        <title>Genome sequencing of Solimonas sp. HR-BB.</title>
        <authorList>
            <person name="Lee Y."/>
            <person name="Jeon C.O."/>
        </authorList>
    </citation>
    <scope>NUCLEOTIDE SEQUENCE [LARGE SCALE GENOMIC DNA]</scope>
    <source>
        <strain evidence="6 7">HR-BB</strain>
    </source>
</reference>
<proteinExistence type="predicted"/>
<feature type="compositionally biased region" description="Basic residues" evidence="4">
    <location>
        <begin position="272"/>
        <end position="281"/>
    </location>
</feature>
<name>A0A2S5TAL1_9GAMM</name>
<comment type="caution">
    <text evidence="6">The sequence shown here is derived from an EMBL/GenBank/DDBJ whole genome shotgun (WGS) entry which is preliminary data.</text>
</comment>
<dbReference type="InterPro" id="IPR032687">
    <property type="entry name" value="AraC-type_N"/>
</dbReference>
<dbReference type="Proteomes" id="UP000238220">
    <property type="component" value="Unassembled WGS sequence"/>
</dbReference>
<organism evidence="6 7">
    <name type="scientific">Solimonas fluminis</name>
    <dbReference type="NCBI Taxonomy" id="2086571"/>
    <lineage>
        <taxon>Bacteria</taxon>
        <taxon>Pseudomonadati</taxon>
        <taxon>Pseudomonadota</taxon>
        <taxon>Gammaproteobacteria</taxon>
        <taxon>Nevskiales</taxon>
        <taxon>Nevskiaceae</taxon>
        <taxon>Solimonas</taxon>
    </lineage>
</organism>
<keyword evidence="3" id="KW-0804">Transcription</keyword>
<evidence type="ECO:0000256" key="2">
    <source>
        <dbReference type="ARBA" id="ARBA00023125"/>
    </source>
</evidence>